<evidence type="ECO:0000256" key="1">
    <source>
        <dbReference type="SAM" id="SignalP"/>
    </source>
</evidence>
<dbReference type="InterPro" id="IPR026950">
    <property type="entry name" value="Caps_assemb_Wzi"/>
</dbReference>
<sequence length="548" mass="60929">MRLEFMRIFLAALVVGITSFASSAFALSSANIPLDSPIYPYLEKLSGYGLVSGDVKGIRPFSKAEAARLMREAEERIASGDHPRLAVEIVQRLKELLPREAALYGDEGKASTIDYQPLASARLRYVHLDGKPRSYFRAVHDAGNDGVFGIGSGLRPATRYPHPIQQRGSEGTPLFENNDGVVYRSGSNLDLRGSGEAYWGAKGTLLLEPMLLWSEESDEATLRLNRGYLKLGGKGLELEAGRDENWLGPGYRGAITLTNNARNMDLVKLSSPELVSSKYLWDLKYTLIFSQLDKTVTDGREREPYFLAAKLAMKPTQNVEFGINLGRQVGGPGVRNGLGDNVRGLIGGWNQDNSNSVAGADLRFRLPWLRNSELYGEFSGEDAAAFWPIVESYVAGFFIPALTESGRDDLRFEYFRGNEILYANGTFPEGYLYHGLPIGHSQGGAAQEWFLRYSHWFSVRNNLALEGMHGTRGDHGQVTVDATGAFDPAGVMQAVERRNALRAFWSFPVQGEWSALVMYGHEWIDNLELRQGESRKNQLLRAELSYKY</sequence>
<dbReference type="EMBL" id="BDQG01000001">
    <property type="protein sequence ID" value="GAW65852.1"/>
    <property type="molecule type" value="Genomic_DNA"/>
</dbReference>
<feature type="chain" id="PRO_5047481824" evidence="1">
    <location>
        <begin position="27"/>
        <end position="548"/>
    </location>
</feature>
<reference evidence="3" key="1">
    <citation type="submission" date="2017-05" db="EMBL/GenBank/DDBJ databases">
        <title>Draft genome sequence of Geobacter pelophilus, a iron(III)-reducing bacteria.</title>
        <authorList>
            <person name="Aoyagi T."/>
            <person name="Koike H."/>
            <person name="Morita T."/>
            <person name="Sato Y."/>
            <person name="Habe H."/>
            <person name="Hori T."/>
        </authorList>
    </citation>
    <scope>NUCLEOTIDE SEQUENCE [LARGE SCALE GENOMIC DNA]</scope>
    <source>
        <strain evidence="3">Drf2</strain>
    </source>
</reference>
<dbReference type="Proteomes" id="UP000194153">
    <property type="component" value="Unassembled WGS sequence"/>
</dbReference>
<evidence type="ECO:0000313" key="3">
    <source>
        <dbReference type="Proteomes" id="UP000194153"/>
    </source>
</evidence>
<keyword evidence="3" id="KW-1185">Reference proteome</keyword>
<feature type="signal peptide" evidence="1">
    <location>
        <begin position="1"/>
        <end position="26"/>
    </location>
</feature>
<dbReference type="Pfam" id="PF14052">
    <property type="entry name" value="Caps_assemb_Wzi"/>
    <property type="match status" value="1"/>
</dbReference>
<evidence type="ECO:0000313" key="2">
    <source>
        <dbReference type="EMBL" id="GAW65852.1"/>
    </source>
</evidence>
<protein>
    <submittedName>
        <fullName evidence="2">Capsule assembly protein Wzi</fullName>
    </submittedName>
</protein>
<proteinExistence type="predicted"/>
<keyword evidence="1" id="KW-0732">Signal</keyword>
<name>A0ABQ0MFK6_9BACT</name>
<organism evidence="2 3">
    <name type="scientific">Geoanaerobacter pelophilus</name>
    <dbReference type="NCBI Taxonomy" id="60036"/>
    <lineage>
        <taxon>Bacteria</taxon>
        <taxon>Pseudomonadati</taxon>
        <taxon>Thermodesulfobacteriota</taxon>
        <taxon>Desulfuromonadia</taxon>
        <taxon>Geobacterales</taxon>
        <taxon>Geobacteraceae</taxon>
        <taxon>Geoanaerobacter</taxon>
    </lineage>
</organism>
<dbReference type="InterPro" id="IPR038636">
    <property type="entry name" value="Wzi_sf"/>
</dbReference>
<gene>
    <name evidence="2" type="ORF">GPEL0_01f0933</name>
</gene>
<comment type="caution">
    <text evidence="2">The sequence shown here is derived from an EMBL/GenBank/DDBJ whole genome shotgun (WGS) entry which is preliminary data.</text>
</comment>
<dbReference type="Gene3D" id="2.40.160.130">
    <property type="entry name" value="Capsule assembly protein Wzi"/>
    <property type="match status" value="1"/>
</dbReference>
<accession>A0ABQ0MFK6</accession>